<keyword evidence="1" id="KW-0285">Flavoprotein</keyword>
<dbReference type="PANTHER" id="PTHR42847:SF4">
    <property type="entry name" value="ALKANESULFONATE MONOOXYGENASE-RELATED"/>
    <property type="match status" value="1"/>
</dbReference>
<dbReference type="Pfam" id="PF00296">
    <property type="entry name" value="Bac_luciferase"/>
    <property type="match status" value="1"/>
</dbReference>
<proteinExistence type="predicted"/>
<sequence length="297" mass="31532">MEAGVKVGLVIGDFAWTGGPARIADTLAEIAQSADDAGFSLLGVGDHVWQGPHAGGPESPMLECFSTLTLLAAHTRRIRLAPIVAGVHFRHPGMLAKTVTTLDVLSGGRAMLGLGVGWYEDEARGLGIPYPSLADRFAMLEETVQICHRMWDGEQGDERPYEGAHYRLERTLNLPQSITRPHPPILIGGGGEKKTLRLVAKYADACNLYPGPDLPAKLDVLRGHCEAEGRDYDAIEKTVIFPFDVGADGAQAGELTDMLRGLAALGVDTAMGIIGGPDPVRTVEIVGKKVVPAVADA</sequence>
<dbReference type="SUPFAM" id="SSF51679">
    <property type="entry name" value="Bacterial luciferase-like"/>
    <property type="match status" value="1"/>
</dbReference>
<dbReference type="GO" id="GO:0046306">
    <property type="term" value="P:alkanesulfonate catabolic process"/>
    <property type="evidence" value="ECO:0007669"/>
    <property type="project" value="TreeGrafter"/>
</dbReference>
<reference evidence="6" key="1">
    <citation type="journal article" date="2014" name="Int. J. Syst. Evol. Microbiol.">
        <title>Complete genome sequence of Corynebacterium casei LMG S-19264T (=DSM 44701T), isolated from a smear-ripened cheese.</title>
        <authorList>
            <consortium name="US DOE Joint Genome Institute (JGI-PGF)"/>
            <person name="Walter F."/>
            <person name="Albersmeier A."/>
            <person name="Kalinowski J."/>
            <person name="Ruckert C."/>
        </authorList>
    </citation>
    <scope>NUCLEOTIDE SEQUENCE</scope>
    <source>
        <strain evidence="6">JCM 13064</strain>
    </source>
</reference>
<keyword evidence="4" id="KW-0503">Monooxygenase</keyword>
<protein>
    <submittedName>
        <fullName evidence="6">LLM class F420-dependent oxidoreductase</fullName>
    </submittedName>
</protein>
<dbReference type="EMBL" id="BMNT01000019">
    <property type="protein sequence ID" value="GGK91070.1"/>
    <property type="molecule type" value="Genomic_DNA"/>
</dbReference>
<comment type="caution">
    <text evidence="6">The sequence shown here is derived from an EMBL/GenBank/DDBJ whole genome shotgun (WGS) entry which is preliminary data.</text>
</comment>
<dbReference type="InterPro" id="IPR036661">
    <property type="entry name" value="Luciferase-like_sf"/>
</dbReference>
<accession>A0A917R5Y8</accession>
<dbReference type="InterPro" id="IPR011251">
    <property type="entry name" value="Luciferase-like_dom"/>
</dbReference>
<organism evidence="6 7">
    <name type="scientific">Sphaerisporangium melleum</name>
    <dbReference type="NCBI Taxonomy" id="321316"/>
    <lineage>
        <taxon>Bacteria</taxon>
        <taxon>Bacillati</taxon>
        <taxon>Actinomycetota</taxon>
        <taxon>Actinomycetes</taxon>
        <taxon>Streptosporangiales</taxon>
        <taxon>Streptosporangiaceae</taxon>
        <taxon>Sphaerisporangium</taxon>
    </lineage>
</organism>
<evidence type="ECO:0000256" key="2">
    <source>
        <dbReference type="ARBA" id="ARBA00022643"/>
    </source>
</evidence>
<name>A0A917R5Y8_9ACTN</name>
<evidence type="ECO:0000259" key="5">
    <source>
        <dbReference type="Pfam" id="PF00296"/>
    </source>
</evidence>
<dbReference type="Proteomes" id="UP000645217">
    <property type="component" value="Unassembled WGS sequence"/>
</dbReference>
<reference evidence="6" key="2">
    <citation type="submission" date="2020-09" db="EMBL/GenBank/DDBJ databases">
        <authorList>
            <person name="Sun Q."/>
            <person name="Ohkuma M."/>
        </authorList>
    </citation>
    <scope>NUCLEOTIDE SEQUENCE</scope>
    <source>
        <strain evidence="6">JCM 13064</strain>
    </source>
</reference>
<dbReference type="InterPro" id="IPR019952">
    <property type="entry name" value="F420_OxRdatse_Rv1855c_pred"/>
</dbReference>
<keyword evidence="7" id="KW-1185">Reference proteome</keyword>
<dbReference type="AlphaFoldDB" id="A0A917R5Y8"/>
<evidence type="ECO:0000313" key="6">
    <source>
        <dbReference type="EMBL" id="GGK91070.1"/>
    </source>
</evidence>
<evidence type="ECO:0000256" key="3">
    <source>
        <dbReference type="ARBA" id="ARBA00023002"/>
    </source>
</evidence>
<keyword evidence="3" id="KW-0560">Oxidoreductase</keyword>
<dbReference type="PANTHER" id="PTHR42847">
    <property type="entry name" value="ALKANESULFONATE MONOOXYGENASE"/>
    <property type="match status" value="1"/>
</dbReference>
<dbReference type="NCBIfam" id="TIGR03560">
    <property type="entry name" value="F420_Rv1855c"/>
    <property type="match status" value="1"/>
</dbReference>
<evidence type="ECO:0000256" key="1">
    <source>
        <dbReference type="ARBA" id="ARBA00022630"/>
    </source>
</evidence>
<dbReference type="InterPro" id="IPR050172">
    <property type="entry name" value="SsuD_RutA_monooxygenase"/>
</dbReference>
<dbReference type="Gene3D" id="3.20.20.30">
    <property type="entry name" value="Luciferase-like domain"/>
    <property type="match status" value="1"/>
</dbReference>
<evidence type="ECO:0000256" key="4">
    <source>
        <dbReference type="ARBA" id="ARBA00023033"/>
    </source>
</evidence>
<dbReference type="GO" id="GO:0008726">
    <property type="term" value="F:alkanesulfonate monooxygenase activity"/>
    <property type="evidence" value="ECO:0007669"/>
    <property type="project" value="TreeGrafter"/>
</dbReference>
<keyword evidence="2" id="KW-0288">FMN</keyword>
<evidence type="ECO:0000313" key="7">
    <source>
        <dbReference type="Proteomes" id="UP000645217"/>
    </source>
</evidence>
<gene>
    <name evidence="6" type="primary">ssuD</name>
    <name evidence="6" type="ORF">GCM10007964_37160</name>
</gene>
<feature type="domain" description="Luciferase-like" evidence="5">
    <location>
        <begin position="24"/>
        <end position="256"/>
    </location>
</feature>